<keyword evidence="3" id="KW-1185">Reference proteome</keyword>
<evidence type="ECO:0000313" key="2">
    <source>
        <dbReference type="EMBL" id="CAE7301265.1"/>
    </source>
</evidence>
<protein>
    <submittedName>
        <fullName evidence="2">Uncharacterized protein</fullName>
    </submittedName>
</protein>
<dbReference type="OrthoDB" id="417030at2759"/>
<dbReference type="AlphaFoldDB" id="A0A812N458"/>
<evidence type="ECO:0000313" key="3">
    <source>
        <dbReference type="Proteomes" id="UP000604046"/>
    </source>
</evidence>
<evidence type="ECO:0000256" key="1">
    <source>
        <dbReference type="SAM" id="MobiDB-lite"/>
    </source>
</evidence>
<feature type="compositionally biased region" description="Basic and acidic residues" evidence="1">
    <location>
        <begin position="77"/>
        <end position="88"/>
    </location>
</feature>
<feature type="compositionally biased region" description="Polar residues" evidence="1">
    <location>
        <begin position="89"/>
        <end position="109"/>
    </location>
</feature>
<accession>A0A812N458</accession>
<gene>
    <name evidence="2" type="ORF">SNAT2548_LOCUS15849</name>
</gene>
<dbReference type="Proteomes" id="UP000604046">
    <property type="component" value="Unassembled WGS sequence"/>
</dbReference>
<proteinExistence type="predicted"/>
<feature type="region of interest" description="Disordered" evidence="1">
    <location>
        <begin position="77"/>
        <end position="112"/>
    </location>
</feature>
<name>A0A812N458_9DINO</name>
<organism evidence="2 3">
    <name type="scientific">Symbiodinium natans</name>
    <dbReference type="NCBI Taxonomy" id="878477"/>
    <lineage>
        <taxon>Eukaryota</taxon>
        <taxon>Sar</taxon>
        <taxon>Alveolata</taxon>
        <taxon>Dinophyceae</taxon>
        <taxon>Suessiales</taxon>
        <taxon>Symbiodiniaceae</taxon>
        <taxon>Symbiodinium</taxon>
    </lineage>
</organism>
<dbReference type="EMBL" id="CAJNDS010002066">
    <property type="protein sequence ID" value="CAE7301265.1"/>
    <property type="molecule type" value="Genomic_DNA"/>
</dbReference>
<comment type="caution">
    <text evidence="2">The sequence shown here is derived from an EMBL/GenBank/DDBJ whole genome shotgun (WGS) entry which is preliminary data.</text>
</comment>
<sequence>MASQSTSAPSASSSSSLSHFSMFSQEEVLSHTVLLVKDEISWTLQELGEHGDVKQEELEELADATVSGCEADVKQEKLEEKEDKHELQNSDQPSVQDVAQKSTEGQPQQIRKKDLTGADILERLKTGHFAALARSLEGEIGIKDETWERMPARTCVHDLLVRYNAMEDPKNLYHFERAGCVEGVTSVLVATGFFQREFRGFAKHGSSIAKGFGKKIPAPWLDQRAAEQAACELFKRDAEVQEVRQWLPPKMDRIRKFFKLEKHQKDELAAMGFPPTTVQSDITKAIYSGFRDLGCRTSMWDTYEG</sequence>
<reference evidence="2" key="1">
    <citation type="submission" date="2021-02" db="EMBL/GenBank/DDBJ databases">
        <authorList>
            <person name="Dougan E. K."/>
            <person name="Rhodes N."/>
            <person name="Thang M."/>
            <person name="Chan C."/>
        </authorList>
    </citation>
    <scope>NUCLEOTIDE SEQUENCE</scope>
</reference>